<dbReference type="Pfam" id="PF06398">
    <property type="entry name" value="Pex24p"/>
    <property type="match status" value="1"/>
</dbReference>
<evidence type="ECO:0000313" key="3">
    <source>
        <dbReference type="EMBL" id="KAK7058969.1"/>
    </source>
</evidence>
<feature type="compositionally biased region" description="Basic residues" evidence="1">
    <location>
        <begin position="51"/>
        <end position="62"/>
    </location>
</feature>
<accession>A0AAW0E4J9</accession>
<proteinExistence type="predicted"/>
<organism evidence="3 4">
    <name type="scientific">Paramarasmius palmivorus</name>
    <dbReference type="NCBI Taxonomy" id="297713"/>
    <lineage>
        <taxon>Eukaryota</taxon>
        <taxon>Fungi</taxon>
        <taxon>Dikarya</taxon>
        <taxon>Basidiomycota</taxon>
        <taxon>Agaricomycotina</taxon>
        <taxon>Agaricomycetes</taxon>
        <taxon>Agaricomycetidae</taxon>
        <taxon>Agaricales</taxon>
        <taxon>Marasmiineae</taxon>
        <taxon>Marasmiaceae</taxon>
        <taxon>Paramarasmius</taxon>
    </lineage>
</organism>
<name>A0AAW0E4J9_9AGAR</name>
<dbReference type="GO" id="GO:0005778">
    <property type="term" value="C:peroxisomal membrane"/>
    <property type="evidence" value="ECO:0007669"/>
    <property type="project" value="UniProtKB-ARBA"/>
</dbReference>
<feature type="region of interest" description="Disordered" evidence="1">
    <location>
        <begin position="1"/>
        <end position="100"/>
    </location>
</feature>
<evidence type="ECO:0000259" key="2">
    <source>
        <dbReference type="Pfam" id="PF06398"/>
    </source>
</evidence>
<dbReference type="InterPro" id="IPR010482">
    <property type="entry name" value="TECPR1-like_DysF"/>
</dbReference>
<dbReference type="Proteomes" id="UP001383192">
    <property type="component" value="Unassembled WGS sequence"/>
</dbReference>
<protein>
    <recommendedName>
        <fullName evidence="2">TECPR1-like DysF domain-containing protein</fullName>
    </recommendedName>
</protein>
<keyword evidence="4" id="KW-1185">Reference proteome</keyword>
<dbReference type="EMBL" id="JAYKXP010000004">
    <property type="protein sequence ID" value="KAK7058969.1"/>
    <property type="molecule type" value="Genomic_DNA"/>
</dbReference>
<evidence type="ECO:0000313" key="4">
    <source>
        <dbReference type="Proteomes" id="UP001383192"/>
    </source>
</evidence>
<dbReference type="AlphaFoldDB" id="A0AAW0E4J9"/>
<feature type="compositionally biased region" description="Low complexity" evidence="1">
    <location>
        <begin position="1"/>
        <end position="14"/>
    </location>
</feature>
<dbReference type="GO" id="GO:0007031">
    <property type="term" value="P:peroxisome organization"/>
    <property type="evidence" value="ECO:0007669"/>
    <property type="project" value="UniProtKB-ARBA"/>
</dbReference>
<sequence>MSSSPSSSSSSASALPPPLAVDNDPESAESARQRLKPASRFPMSLSMPNLRKPRAVKSKLRRGRDEDDTPQYSPSALTRDDENETASIELGESAEGPNEEKQDRYEWAILYENQRGITLFSTPYYSSNSLLPSDPPPFTVPNASQKRNHQPNVSLTEYPLPDGNWRWVSKTWMIDMRSDSGEVQHDGFEYNWVFRRHHWRAQIGSLSAGGFVRRRRWVRLMMRPGRGTKEHEDGEGIIPEAESPILDGLIVPNTPLYSSSGPGTSARRHSVTISLAATAASTASPGMSPAIRGIVERWGGEPESDWKMCRYFLRLAGRDGLKLDLWKKWLGLEKSKERTDDGGEAPQSAPPLPYVIAVLQAEAPEILESFVFPESRARFFELLDQANVLSDLKKGLDHDFTSDLSFWSLSSDVKLKSDTSLGDIDRAQTDGRSISGSLRAKDDV</sequence>
<feature type="domain" description="TECPR1-like DysF" evidence="2">
    <location>
        <begin position="84"/>
        <end position="219"/>
    </location>
</feature>
<gene>
    <name evidence="3" type="ORF">VNI00_001593</name>
</gene>
<reference evidence="3 4" key="1">
    <citation type="submission" date="2024-01" db="EMBL/GenBank/DDBJ databases">
        <title>A draft genome for a cacao thread blight-causing isolate of Paramarasmius palmivorus.</title>
        <authorList>
            <person name="Baruah I.K."/>
            <person name="Bukari Y."/>
            <person name="Amoako-Attah I."/>
            <person name="Meinhardt L.W."/>
            <person name="Bailey B.A."/>
            <person name="Cohen S.P."/>
        </authorList>
    </citation>
    <scope>NUCLEOTIDE SEQUENCE [LARGE SCALE GENOMIC DNA]</scope>
    <source>
        <strain evidence="3 4">GH-12</strain>
    </source>
</reference>
<evidence type="ECO:0000256" key="1">
    <source>
        <dbReference type="SAM" id="MobiDB-lite"/>
    </source>
</evidence>
<feature type="region of interest" description="Disordered" evidence="1">
    <location>
        <begin position="423"/>
        <end position="444"/>
    </location>
</feature>
<comment type="caution">
    <text evidence="3">The sequence shown here is derived from an EMBL/GenBank/DDBJ whole genome shotgun (WGS) entry which is preliminary data.</text>
</comment>